<dbReference type="InterPro" id="IPR023214">
    <property type="entry name" value="HAD_sf"/>
</dbReference>
<dbReference type="CDD" id="cd05154">
    <property type="entry name" value="ACAD10_11_N-like"/>
    <property type="match status" value="1"/>
</dbReference>
<dbReference type="GO" id="GO:0050660">
    <property type="term" value="F:flavin adenine dinucleotide binding"/>
    <property type="evidence" value="ECO:0007669"/>
    <property type="project" value="InterPro"/>
</dbReference>
<dbReference type="CDD" id="cd02603">
    <property type="entry name" value="HAD_sEH-N_like"/>
    <property type="match status" value="1"/>
</dbReference>
<organism evidence="2 3">
    <name type="scientific">Toxocara canis</name>
    <name type="common">Canine roundworm</name>
    <dbReference type="NCBI Taxonomy" id="6265"/>
    <lineage>
        <taxon>Eukaryota</taxon>
        <taxon>Metazoa</taxon>
        <taxon>Ecdysozoa</taxon>
        <taxon>Nematoda</taxon>
        <taxon>Chromadorea</taxon>
        <taxon>Rhabditida</taxon>
        <taxon>Spirurina</taxon>
        <taxon>Ascaridomorpha</taxon>
        <taxon>Ascaridoidea</taxon>
        <taxon>Toxocaridae</taxon>
        <taxon>Toxocara</taxon>
    </lineage>
</organism>
<dbReference type="InterPro" id="IPR036412">
    <property type="entry name" value="HAD-like_sf"/>
</dbReference>
<dbReference type="OrthoDB" id="434771at2759"/>
<keyword evidence="3" id="KW-1185">Reference proteome</keyword>
<dbReference type="EMBL" id="JPKZ01002581">
    <property type="protein sequence ID" value="KHN76048.1"/>
    <property type="molecule type" value="Genomic_DNA"/>
</dbReference>
<dbReference type="Gene3D" id="3.40.50.1000">
    <property type="entry name" value="HAD superfamily/HAD-like"/>
    <property type="match status" value="2"/>
</dbReference>
<dbReference type="Gene3D" id="1.10.540.10">
    <property type="entry name" value="Acyl-CoA dehydrogenase/oxidase, N-terminal domain"/>
    <property type="match status" value="1"/>
</dbReference>
<dbReference type="PANTHER" id="PTHR47829">
    <property type="entry name" value="HYDROLASE, PUTATIVE (AFU_ORTHOLOGUE AFUA_1G12880)-RELATED"/>
    <property type="match status" value="1"/>
</dbReference>
<name>A0A0B2V3B9_TOXCA</name>
<dbReference type="InterPro" id="IPR052898">
    <property type="entry name" value="ACAD10-like"/>
</dbReference>
<accession>A0A0B2V3B9</accession>
<dbReference type="Pfam" id="PF00702">
    <property type="entry name" value="Hydrolase"/>
    <property type="match status" value="1"/>
</dbReference>
<reference evidence="2 3" key="1">
    <citation type="submission" date="2014-11" db="EMBL/GenBank/DDBJ databases">
        <title>Genetic blueprint of the zoonotic pathogen Toxocara canis.</title>
        <authorList>
            <person name="Zhu X.-Q."/>
            <person name="Korhonen P.K."/>
            <person name="Cai H."/>
            <person name="Young N.D."/>
            <person name="Nejsum P."/>
            <person name="von Samson-Himmelstjerna G."/>
            <person name="Boag P.R."/>
            <person name="Tan P."/>
            <person name="Li Q."/>
            <person name="Min J."/>
            <person name="Yang Y."/>
            <person name="Wang X."/>
            <person name="Fang X."/>
            <person name="Hall R.S."/>
            <person name="Hofmann A."/>
            <person name="Sternberg P.W."/>
            <person name="Jex A.R."/>
            <person name="Gasser R.B."/>
        </authorList>
    </citation>
    <scope>NUCLEOTIDE SEQUENCE [LARGE SCALE GENOMIC DNA]</scope>
    <source>
        <strain evidence="2">PN_DK_2014</strain>
    </source>
</reference>
<protein>
    <submittedName>
        <fullName evidence="2">Acyl-CoA dehydrogenase family member 10</fullName>
    </submittedName>
</protein>
<evidence type="ECO:0000313" key="2">
    <source>
        <dbReference type="EMBL" id="KHN76048.1"/>
    </source>
</evidence>
<gene>
    <name evidence="2" type="primary">ACAD10</name>
    <name evidence="2" type="ORF">Tcan_15653</name>
</gene>
<dbReference type="Pfam" id="PF01636">
    <property type="entry name" value="APH"/>
    <property type="match status" value="1"/>
</dbReference>
<dbReference type="SUPFAM" id="SSF56112">
    <property type="entry name" value="Protein kinase-like (PK-like)"/>
    <property type="match status" value="1"/>
</dbReference>
<dbReference type="GO" id="GO:0016627">
    <property type="term" value="F:oxidoreductase activity, acting on the CH-CH group of donors"/>
    <property type="evidence" value="ECO:0007669"/>
    <property type="project" value="InterPro"/>
</dbReference>
<dbReference type="AlphaFoldDB" id="A0A0B2V3B9"/>
<dbReference type="Gene3D" id="3.30.200.20">
    <property type="entry name" value="Phosphorylase Kinase, domain 1"/>
    <property type="match status" value="1"/>
</dbReference>
<dbReference type="InterPro" id="IPR041726">
    <property type="entry name" value="ACAD10_11_N"/>
</dbReference>
<dbReference type="InterPro" id="IPR002575">
    <property type="entry name" value="Aminoglycoside_PTrfase"/>
</dbReference>
<evidence type="ECO:0000259" key="1">
    <source>
        <dbReference type="Pfam" id="PF01636"/>
    </source>
</evidence>
<dbReference type="Gene3D" id="3.90.1200.10">
    <property type="match status" value="1"/>
</dbReference>
<dbReference type="Proteomes" id="UP000031036">
    <property type="component" value="Unassembled WGS sequence"/>
</dbReference>
<dbReference type="SUPFAM" id="SSF56784">
    <property type="entry name" value="HAD-like"/>
    <property type="match status" value="1"/>
</dbReference>
<evidence type="ECO:0000313" key="3">
    <source>
        <dbReference type="Proteomes" id="UP000031036"/>
    </source>
</evidence>
<dbReference type="PANTHER" id="PTHR47829:SF3">
    <property type="entry name" value="AMINOGLYCOSIDE PHOSPHOTRANSFERASE DOMAIN-CONTAINING PROTEIN"/>
    <property type="match status" value="1"/>
</dbReference>
<proteinExistence type="predicted"/>
<dbReference type="InterPro" id="IPR006439">
    <property type="entry name" value="HAD-SF_hydro_IA"/>
</dbReference>
<dbReference type="OMA" id="FYLMEYQ"/>
<feature type="domain" description="Aminoglycoside phosphotransferase" evidence="1">
    <location>
        <begin position="224"/>
        <end position="450"/>
    </location>
</feature>
<sequence>MSIAIRSISAVIFDLGGVIIPSPSKLWTGLEEGLRLTKGSIMGAIGNLIPQFEALERGEITIEDFEPLFAHFYQKKIGFKTALLTNNFWPDRAHRMSTLPVRFIDTHVNELFDVVVESCRIGIRKPDSKIYEHTLSLLKVPANKCIFLDDLGINLKTAKAMGIKTIQVKNTYDALNELELVTGLPLRSYIPGTRMPTKGEDLPADRLGSFLQSEFGMNPKNVLVRKFAHGQSNPTYYIKCDGKEFVLRKKPPGKLLASAHLIDREYRVMKALHGIVPVPKVLLYNETLLDTPFYLMEYCRGRVFTDVQLVGFSSNDRKQIYDEMRKILVKIHSVNLTQTGLDDFGRKGHYMKRNLERWLKQYRASAIEEIHEFEQLTNWLSESIPNKERCTLIHGDYRLDNLIFHPIENRAIGVIDWETSTLGDPLSDVATCLFAHYIPPSLPVLAGLGALSNEQLIAIGIPTVREFLHDYFIECEIEPITERQWAFYSAFVAFRFASIVQGVYKRHLQGQASSHLAARLRDVPRKLARIGLNIIESVEKRTHQISQLILHPTELTGKAADYYRRVKNFVEHKVIPTEASLVQYVESDKQWTPNPVIEQLKQKAKSDGLWNLFIAQNIDEQGRYGKGLTNVEYAHICEQMGKSFFAPEIGCHWDRSPLSAGAAYKQSQMTIGHREKKTTAAPTSSRRNSLVLFPNFV</sequence>
<dbReference type="STRING" id="6265.A0A0B2V3B9"/>
<dbReference type="InterPro" id="IPR011009">
    <property type="entry name" value="Kinase-like_dom_sf"/>
</dbReference>
<dbReference type="NCBIfam" id="TIGR01509">
    <property type="entry name" value="HAD-SF-IA-v3"/>
    <property type="match status" value="1"/>
</dbReference>
<dbReference type="InterPro" id="IPR037069">
    <property type="entry name" value="AcylCoA_DH/ox_N_sf"/>
</dbReference>
<comment type="caution">
    <text evidence="2">The sequence shown here is derived from an EMBL/GenBank/DDBJ whole genome shotgun (WGS) entry which is preliminary data.</text>
</comment>